<protein>
    <submittedName>
        <fullName evidence="2">Uncharacterized protein</fullName>
    </submittedName>
</protein>
<evidence type="ECO:0000313" key="3">
    <source>
        <dbReference type="Proteomes" id="UP000626109"/>
    </source>
</evidence>
<feature type="region of interest" description="Disordered" evidence="1">
    <location>
        <begin position="117"/>
        <end position="145"/>
    </location>
</feature>
<name>A0A813KNL8_POLGL</name>
<dbReference type="AlphaFoldDB" id="A0A813KNL8"/>
<proteinExistence type="predicted"/>
<feature type="compositionally biased region" description="Low complexity" evidence="1">
    <location>
        <begin position="117"/>
        <end position="131"/>
    </location>
</feature>
<evidence type="ECO:0000313" key="2">
    <source>
        <dbReference type="EMBL" id="CAE8705163.1"/>
    </source>
</evidence>
<sequence>MDCPFGMARTCSDAIRDAMTNQAAAEVGASFSSYYLPTDLMVGMEASSTLLLGNLLDADDCNAPGLETKDRRRRLRRRKAHGRESAIDKEADLTAPDESSSAFAFFGLDDGLSTSPGSSGSSFSTVSSASPLDHPGAEAQVAASLQSSMPKWHSSALSAGHLSEDGHIFSKTHAGPRKNHASGMTLSSLCMLFEENLRVGGVHQYHYSILEGSVGAADGVGFVFDARIRRTNIQRMRSVFLNKHGQVCVRNLDSITKLDCSLPKLSQGMSVVLTVDLDRAAACFQMYDPCGKFCGITDFSFASMISEKGDTAGPGNHSSLGRSGFFCAIVTGNISVSLQ</sequence>
<organism evidence="2 3">
    <name type="scientific">Polarella glacialis</name>
    <name type="common">Dinoflagellate</name>
    <dbReference type="NCBI Taxonomy" id="89957"/>
    <lineage>
        <taxon>Eukaryota</taxon>
        <taxon>Sar</taxon>
        <taxon>Alveolata</taxon>
        <taxon>Dinophyceae</taxon>
        <taxon>Suessiales</taxon>
        <taxon>Suessiaceae</taxon>
        <taxon>Polarella</taxon>
    </lineage>
</organism>
<dbReference type="Proteomes" id="UP000626109">
    <property type="component" value="Unassembled WGS sequence"/>
</dbReference>
<gene>
    <name evidence="2" type="ORF">PGLA2088_LOCUS33559</name>
</gene>
<evidence type="ECO:0000256" key="1">
    <source>
        <dbReference type="SAM" id="MobiDB-lite"/>
    </source>
</evidence>
<reference evidence="2" key="1">
    <citation type="submission" date="2021-02" db="EMBL/GenBank/DDBJ databases">
        <authorList>
            <person name="Dougan E. K."/>
            <person name="Rhodes N."/>
            <person name="Thang M."/>
            <person name="Chan C."/>
        </authorList>
    </citation>
    <scope>NUCLEOTIDE SEQUENCE</scope>
</reference>
<feature type="compositionally biased region" description="Basic and acidic residues" evidence="1">
    <location>
        <begin position="82"/>
        <end position="92"/>
    </location>
</feature>
<accession>A0A813KNL8</accession>
<feature type="region of interest" description="Disordered" evidence="1">
    <location>
        <begin position="73"/>
        <end position="94"/>
    </location>
</feature>
<comment type="caution">
    <text evidence="2">The sequence shown here is derived from an EMBL/GenBank/DDBJ whole genome shotgun (WGS) entry which is preliminary data.</text>
</comment>
<dbReference type="EMBL" id="CAJNNW010030917">
    <property type="protein sequence ID" value="CAE8705163.1"/>
    <property type="molecule type" value="Genomic_DNA"/>
</dbReference>